<dbReference type="Pfam" id="PF00854">
    <property type="entry name" value="PTR2"/>
    <property type="match status" value="1"/>
</dbReference>
<feature type="transmembrane region" description="Helical" evidence="8">
    <location>
        <begin position="388"/>
        <end position="410"/>
    </location>
</feature>
<keyword evidence="10" id="KW-1185">Reference proteome</keyword>
<dbReference type="GO" id="GO:0006857">
    <property type="term" value="P:oligopeptide transport"/>
    <property type="evidence" value="ECO:0007669"/>
    <property type="project" value="InterPro"/>
</dbReference>
<sequence length="656" mass="71935">MDKDAPEPIVAPEKPSAEKLDRKSGDVADLDGPQESAVVSKGIIGAAAEPDVKMGPIFLRVVPILGNELCERLAYYGIATNIVVYLTDVLNESNSTASQNINAWSGTCYVTPLIGAWIADTFAGRYWTIMSFSSVYIVGLTLLTLSAGVSSLKPPPGEPPTSTQTGVFWAAMYLIAVGTGGIKPCVSTFGADQFDEANPVELAMIPRFYNWFYAFINIGSLFASTVIVYLQTDVSWMVGFLVPTAAFAIAITCFIAGTRWYKHKPPGGSPLNRWCRVVAGSFAHWKAKVPEDARLLHEVDTPMSIVPGQTRMVHTPEFKFLDKSAVVVKGPGEKDRWLVTVTEVEEFKCVVRLIPFILILAVYWAIYGQMSTLFILQGSAMDRHLGSWSVPAAMLSILDTISVLIWVPLYDLVVAPFFERIGHPISRLMRMGVGFGIAIIAMVCAASVEIVRLQVVNRHNLQDVDPGNNSVPMSVWWQIPQYFFIGMSEVFASIGGLEFFYSQSPEAMRSMASALNLISSALGNYLATALVAIVTAITAKNGSAGWIADNLNQGHIDYFFWLLAVLMFLGILAYIPICYTYRYRQDPSVGAALAADFDREKMEKMLGRASVGQTYTQESLAMVSSRLSAQRSIRRISGMFPVHAHEFAPNSLVLDK</sequence>
<feature type="transmembrane region" description="Helical" evidence="8">
    <location>
        <begin position="513"/>
        <end position="538"/>
    </location>
</feature>
<feature type="transmembrane region" description="Helical" evidence="8">
    <location>
        <begin position="431"/>
        <end position="451"/>
    </location>
</feature>
<dbReference type="PROSITE" id="PS01023">
    <property type="entry name" value="PTR2_2"/>
    <property type="match status" value="1"/>
</dbReference>
<evidence type="ECO:0000256" key="4">
    <source>
        <dbReference type="ARBA" id="ARBA00022989"/>
    </source>
</evidence>
<evidence type="ECO:0000256" key="3">
    <source>
        <dbReference type="ARBA" id="ARBA00022692"/>
    </source>
</evidence>
<dbReference type="Gene3D" id="1.20.1250.20">
    <property type="entry name" value="MFS general substrate transporter like domains"/>
    <property type="match status" value="1"/>
</dbReference>
<feature type="region of interest" description="Disordered" evidence="7">
    <location>
        <begin position="1"/>
        <end position="31"/>
    </location>
</feature>
<comment type="similarity">
    <text evidence="2 6">Belongs to the major facilitator superfamily. Proton-dependent oligopeptide transporter (POT/PTR) (TC 2.A.17) family.</text>
</comment>
<evidence type="ECO:0000256" key="8">
    <source>
        <dbReference type="SAM" id="Phobius"/>
    </source>
</evidence>
<feature type="transmembrane region" description="Helical" evidence="8">
    <location>
        <begin position="353"/>
        <end position="376"/>
    </location>
</feature>
<dbReference type="Proteomes" id="UP001255856">
    <property type="component" value="Unassembled WGS sequence"/>
</dbReference>
<feature type="transmembrane region" description="Helical" evidence="8">
    <location>
        <begin position="167"/>
        <end position="190"/>
    </location>
</feature>
<feature type="transmembrane region" description="Helical" evidence="8">
    <location>
        <begin position="211"/>
        <end position="230"/>
    </location>
</feature>
<evidence type="ECO:0000256" key="2">
    <source>
        <dbReference type="ARBA" id="ARBA00005982"/>
    </source>
</evidence>
<organism evidence="9 10">
    <name type="scientific">Prototheca wickerhamii</name>
    <dbReference type="NCBI Taxonomy" id="3111"/>
    <lineage>
        <taxon>Eukaryota</taxon>
        <taxon>Viridiplantae</taxon>
        <taxon>Chlorophyta</taxon>
        <taxon>core chlorophytes</taxon>
        <taxon>Trebouxiophyceae</taxon>
        <taxon>Chlorellales</taxon>
        <taxon>Chlorellaceae</taxon>
        <taxon>Prototheca</taxon>
    </lineage>
</organism>
<comment type="caution">
    <text evidence="9">The sequence shown here is derived from an EMBL/GenBank/DDBJ whole genome shotgun (WGS) entry which is preliminary data.</text>
</comment>
<dbReference type="GO" id="GO:0016020">
    <property type="term" value="C:membrane"/>
    <property type="evidence" value="ECO:0007669"/>
    <property type="project" value="UniProtKB-SubCell"/>
</dbReference>
<evidence type="ECO:0000313" key="9">
    <source>
        <dbReference type="EMBL" id="KAK2077548.1"/>
    </source>
</evidence>
<feature type="transmembrane region" description="Helical" evidence="8">
    <location>
        <begin position="558"/>
        <end position="579"/>
    </location>
</feature>
<name>A0AAD9IH92_PROWI</name>
<evidence type="ECO:0000256" key="7">
    <source>
        <dbReference type="SAM" id="MobiDB-lite"/>
    </source>
</evidence>
<comment type="subcellular location">
    <subcellularLocation>
        <location evidence="1 6">Membrane</location>
        <topology evidence="1 6">Multi-pass membrane protein</topology>
    </subcellularLocation>
</comment>
<proteinExistence type="inferred from homology"/>
<dbReference type="InterPro" id="IPR018456">
    <property type="entry name" value="PTR2_symporter_CS"/>
</dbReference>
<gene>
    <name evidence="9" type="ORF">QBZ16_004393</name>
</gene>
<dbReference type="SUPFAM" id="SSF103473">
    <property type="entry name" value="MFS general substrate transporter"/>
    <property type="match status" value="1"/>
</dbReference>
<protein>
    <recommendedName>
        <fullName evidence="11">Peptide transporter PTR2</fullName>
    </recommendedName>
</protein>
<dbReference type="GO" id="GO:0022857">
    <property type="term" value="F:transmembrane transporter activity"/>
    <property type="evidence" value="ECO:0007669"/>
    <property type="project" value="InterPro"/>
</dbReference>
<reference evidence="9" key="1">
    <citation type="submission" date="2021-01" db="EMBL/GenBank/DDBJ databases">
        <authorList>
            <person name="Eckstrom K.M.E."/>
        </authorList>
    </citation>
    <scope>NUCLEOTIDE SEQUENCE</scope>
    <source>
        <strain evidence="9">UVCC 0001</strain>
    </source>
</reference>
<feature type="compositionally biased region" description="Basic and acidic residues" evidence="7">
    <location>
        <begin position="15"/>
        <end position="26"/>
    </location>
</feature>
<evidence type="ECO:0000256" key="6">
    <source>
        <dbReference type="RuleBase" id="RU003755"/>
    </source>
</evidence>
<keyword evidence="6" id="KW-0813">Transport</keyword>
<keyword evidence="5 8" id="KW-0472">Membrane</keyword>
<keyword evidence="3 6" id="KW-0812">Transmembrane</keyword>
<accession>A0AAD9IH92</accession>
<feature type="transmembrane region" description="Helical" evidence="8">
    <location>
        <begin position="236"/>
        <end position="256"/>
    </location>
</feature>
<feature type="transmembrane region" description="Helical" evidence="8">
    <location>
        <begin position="126"/>
        <end position="147"/>
    </location>
</feature>
<dbReference type="InterPro" id="IPR000109">
    <property type="entry name" value="POT_fam"/>
</dbReference>
<dbReference type="PANTHER" id="PTHR11654">
    <property type="entry name" value="OLIGOPEPTIDE TRANSPORTER-RELATED"/>
    <property type="match status" value="1"/>
</dbReference>
<keyword evidence="4 8" id="KW-1133">Transmembrane helix</keyword>
<dbReference type="CDD" id="cd17351">
    <property type="entry name" value="MFS_NPF"/>
    <property type="match status" value="1"/>
</dbReference>
<evidence type="ECO:0000256" key="5">
    <source>
        <dbReference type="ARBA" id="ARBA00023136"/>
    </source>
</evidence>
<evidence type="ECO:0000256" key="1">
    <source>
        <dbReference type="ARBA" id="ARBA00004141"/>
    </source>
</evidence>
<dbReference type="AlphaFoldDB" id="A0AAD9IH92"/>
<evidence type="ECO:0000313" key="10">
    <source>
        <dbReference type="Proteomes" id="UP001255856"/>
    </source>
</evidence>
<dbReference type="InterPro" id="IPR036259">
    <property type="entry name" value="MFS_trans_sf"/>
</dbReference>
<dbReference type="EMBL" id="JASFZW010000006">
    <property type="protein sequence ID" value="KAK2077548.1"/>
    <property type="molecule type" value="Genomic_DNA"/>
</dbReference>
<feature type="transmembrane region" description="Helical" evidence="8">
    <location>
        <begin position="482"/>
        <end position="501"/>
    </location>
</feature>
<evidence type="ECO:0008006" key="11">
    <source>
        <dbReference type="Google" id="ProtNLM"/>
    </source>
</evidence>